<organism evidence="2 3">
    <name type="scientific">Rhodococcus erythropolis</name>
    <name type="common">Arthrobacter picolinophilus</name>
    <dbReference type="NCBI Taxonomy" id="1833"/>
    <lineage>
        <taxon>Bacteria</taxon>
        <taxon>Bacillati</taxon>
        <taxon>Actinomycetota</taxon>
        <taxon>Actinomycetes</taxon>
        <taxon>Mycobacteriales</taxon>
        <taxon>Nocardiaceae</taxon>
        <taxon>Rhodococcus</taxon>
        <taxon>Rhodococcus erythropolis group</taxon>
    </lineage>
</organism>
<feature type="compositionally biased region" description="Low complexity" evidence="1">
    <location>
        <begin position="167"/>
        <end position="186"/>
    </location>
</feature>
<name>A0A5N5E806_RHOER</name>
<proteinExistence type="predicted"/>
<gene>
    <name evidence="2" type="ORF">BS297_16980</name>
</gene>
<dbReference type="Pfam" id="PF19818">
    <property type="entry name" value="DUF6301"/>
    <property type="match status" value="1"/>
</dbReference>
<dbReference type="EMBL" id="MRBO01000469">
    <property type="protein sequence ID" value="KAB2584124.1"/>
    <property type="molecule type" value="Genomic_DNA"/>
</dbReference>
<dbReference type="InterPro" id="IPR046268">
    <property type="entry name" value="DUF6301"/>
</dbReference>
<reference evidence="2 3" key="1">
    <citation type="journal article" date="2017" name="Poromechanics V (2013)">
        <title>Genomic Characterization of the Arsenic-Tolerant Actinobacterium, &lt;i&gt;Rhodococcus erythropolis&lt;/i&gt; S43.</title>
        <authorList>
            <person name="Retamal-Morales G."/>
            <person name="Mehnert M."/>
            <person name="Schwabe R."/>
            <person name="Tischler D."/>
            <person name="Schloemann M."/>
            <person name="Levican G.J."/>
        </authorList>
    </citation>
    <scope>NUCLEOTIDE SEQUENCE [LARGE SCALE GENOMIC DNA]</scope>
    <source>
        <strain evidence="2 3">S43</strain>
    </source>
</reference>
<sequence>MRADIERAAQAVRAAAEFDWTWTVNDLPPFCGQVGWQFSGLDEQVPAAVTNLEVNRPDVSVFVADISTTELSRAINMISFRASDVVLGQSDLEPELDEVFSALVQRMFELLGQRPTDWWIEPTRGLRWDLPGLVVRAQIGVSSVCVYLLSPAYQQWCDEIGTSSKITGTPSPRTTTGHTHGPPQME</sequence>
<dbReference type="Proteomes" id="UP000325576">
    <property type="component" value="Unassembled WGS sequence"/>
</dbReference>
<dbReference type="AlphaFoldDB" id="A0A5N5E806"/>
<evidence type="ECO:0000256" key="1">
    <source>
        <dbReference type="SAM" id="MobiDB-lite"/>
    </source>
</evidence>
<evidence type="ECO:0000313" key="2">
    <source>
        <dbReference type="EMBL" id="KAB2584124.1"/>
    </source>
</evidence>
<accession>A0A5N5E806</accession>
<feature type="region of interest" description="Disordered" evidence="1">
    <location>
        <begin position="164"/>
        <end position="186"/>
    </location>
</feature>
<evidence type="ECO:0000313" key="3">
    <source>
        <dbReference type="Proteomes" id="UP000325576"/>
    </source>
</evidence>
<comment type="caution">
    <text evidence="2">The sequence shown here is derived from an EMBL/GenBank/DDBJ whole genome shotgun (WGS) entry which is preliminary data.</text>
</comment>
<protein>
    <submittedName>
        <fullName evidence="2">Uncharacterized protein</fullName>
    </submittedName>
</protein>